<dbReference type="GO" id="GO:0005615">
    <property type="term" value="C:extracellular space"/>
    <property type="evidence" value="ECO:0007669"/>
    <property type="project" value="UniProtKB-KW"/>
</dbReference>
<dbReference type="Proteomes" id="UP001356427">
    <property type="component" value="Unassembled WGS sequence"/>
</dbReference>
<dbReference type="GO" id="GO:0071222">
    <property type="term" value="P:cellular response to lipopolysaccharide"/>
    <property type="evidence" value="ECO:0007669"/>
    <property type="project" value="TreeGrafter"/>
</dbReference>
<evidence type="ECO:0000256" key="2">
    <source>
        <dbReference type="ARBA" id="ARBA00004613"/>
    </source>
</evidence>
<evidence type="ECO:0000256" key="5">
    <source>
        <dbReference type="ARBA" id="ARBA00022490"/>
    </source>
</evidence>
<dbReference type="Pfam" id="PF00340">
    <property type="entry name" value="IL1"/>
    <property type="match status" value="1"/>
</dbReference>
<dbReference type="GO" id="GO:0005125">
    <property type="term" value="F:cytokine activity"/>
    <property type="evidence" value="ECO:0007669"/>
    <property type="project" value="UniProtKB-KW"/>
</dbReference>
<dbReference type="InterPro" id="IPR008996">
    <property type="entry name" value="IL1/FGF"/>
</dbReference>
<protein>
    <recommendedName>
        <fullName evidence="4">Interleukin-18</fullName>
    </recommendedName>
</protein>
<dbReference type="GO" id="GO:0005737">
    <property type="term" value="C:cytoplasm"/>
    <property type="evidence" value="ECO:0007669"/>
    <property type="project" value="UniProtKB-SubCell"/>
</dbReference>
<evidence type="ECO:0000313" key="10">
    <source>
        <dbReference type="Proteomes" id="UP001356427"/>
    </source>
</evidence>
<dbReference type="InterPro" id="IPR000975">
    <property type="entry name" value="IL-1_fam"/>
</dbReference>
<proteinExistence type="inferred from homology"/>
<evidence type="ECO:0000256" key="8">
    <source>
        <dbReference type="ARBA" id="ARBA00023612"/>
    </source>
</evidence>
<keyword evidence="5" id="KW-0963">Cytoplasm</keyword>
<reference evidence="9 10" key="1">
    <citation type="submission" date="2021-04" db="EMBL/GenBank/DDBJ databases">
        <authorList>
            <person name="De Guttry C."/>
            <person name="Zahm M."/>
            <person name="Klopp C."/>
            <person name="Cabau C."/>
            <person name="Louis A."/>
            <person name="Berthelot C."/>
            <person name="Parey E."/>
            <person name="Roest Crollius H."/>
            <person name="Montfort J."/>
            <person name="Robinson-Rechavi M."/>
            <person name="Bucao C."/>
            <person name="Bouchez O."/>
            <person name="Gislard M."/>
            <person name="Lluch J."/>
            <person name="Milhes M."/>
            <person name="Lampietro C."/>
            <person name="Lopez Roques C."/>
            <person name="Donnadieu C."/>
            <person name="Braasch I."/>
            <person name="Desvignes T."/>
            <person name="Postlethwait J."/>
            <person name="Bobe J."/>
            <person name="Wedekind C."/>
            <person name="Guiguen Y."/>
        </authorList>
    </citation>
    <scope>NUCLEOTIDE SEQUENCE [LARGE SCALE GENOMIC DNA]</scope>
    <source>
        <strain evidence="9">Cs_M1</strain>
        <tissue evidence="9">Blood</tissue>
    </source>
</reference>
<evidence type="ECO:0000256" key="6">
    <source>
        <dbReference type="ARBA" id="ARBA00022514"/>
    </source>
</evidence>
<gene>
    <name evidence="9" type="ORF">J4Q44_G00329490</name>
</gene>
<dbReference type="GO" id="GO:0006954">
    <property type="term" value="P:inflammatory response"/>
    <property type="evidence" value="ECO:0007669"/>
    <property type="project" value="InterPro"/>
</dbReference>
<dbReference type="SUPFAM" id="SSF50353">
    <property type="entry name" value="Cytokine"/>
    <property type="match status" value="1"/>
</dbReference>
<evidence type="ECO:0000256" key="1">
    <source>
        <dbReference type="ARBA" id="ARBA00004496"/>
    </source>
</evidence>
<comment type="caution">
    <text evidence="9">The sequence shown here is derived from an EMBL/GenBank/DDBJ whole genome shotgun (WGS) entry which is preliminary data.</text>
</comment>
<dbReference type="PIRSF" id="PIRSF015162">
    <property type="entry name" value="Interleukin_18"/>
    <property type="match status" value="1"/>
</dbReference>
<name>A0AAN8KQD8_9TELE</name>
<evidence type="ECO:0000256" key="7">
    <source>
        <dbReference type="ARBA" id="ARBA00022525"/>
    </source>
</evidence>
<dbReference type="Gene3D" id="2.80.10.50">
    <property type="match status" value="1"/>
</dbReference>
<evidence type="ECO:0000313" key="9">
    <source>
        <dbReference type="EMBL" id="KAK6296807.1"/>
    </source>
</evidence>
<keyword evidence="6" id="KW-0202">Cytokine</keyword>
<dbReference type="CDD" id="cd23298">
    <property type="entry name" value="beta-trefoil_IL18"/>
    <property type="match status" value="1"/>
</dbReference>
<dbReference type="InterPro" id="IPR015529">
    <property type="entry name" value="IL-18"/>
</dbReference>
<comment type="similarity">
    <text evidence="3">Belongs to the IL-1 family.</text>
</comment>
<dbReference type="GO" id="GO:0001819">
    <property type="term" value="P:positive regulation of cytokine production"/>
    <property type="evidence" value="ECO:0007669"/>
    <property type="project" value="UniProtKB-ARBA"/>
</dbReference>
<evidence type="ECO:0000256" key="4">
    <source>
        <dbReference type="ARBA" id="ARBA00016740"/>
    </source>
</evidence>
<dbReference type="GO" id="GO:0019221">
    <property type="term" value="P:cytokine-mediated signaling pathway"/>
    <property type="evidence" value="ECO:0007669"/>
    <property type="project" value="TreeGrafter"/>
</dbReference>
<comment type="subcellular location">
    <subcellularLocation>
        <location evidence="1">Cytoplasm</location>
    </subcellularLocation>
    <subcellularLocation>
        <location evidence="2">Secreted</location>
    </subcellularLocation>
</comment>
<dbReference type="PANTHER" id="PTHR10078">
    <property type="entry name" value="INTERLEUKIN-1 FAMILY MEMBER"/>
    <property type="match status" value="1"/>
</dbReference>
<comment type="subunit">
    <text evidence="8">Forms a ternary complex with ligand-binding receptor subunit IL18R1 and signaling receptor subunit IL18RAP at the plasma membrane. Mature IL18 first binds to IL18R1 forming a low affinity binary complex, which then interacts with IL18RAP to form a high affinity ternary complex that signals inside the cell. Interacts with cargo receptor TMED10; the interaction mediates the translocation from the cytoplasm into the ERGIC (endoplasmic reticulum-Golgi intermediate compartment) and thereby secretion.</text>
</comment>
<organism evidence="9 10">
    <name type="scientific">Coregonus suidteri</name>
    <dbReference type="NCBI Taxonomy" id="861788"/>
    <lineage>
        <taxon>Eukaryota</taxon>
        <taxon>Metazoa</taxon>
        <taxon>Chordata</taxon>
        <taxon>Craniata</taxon>
        <taxon>Vertebrata</taxon>
        <taxon>Euteleostomi</taxon>
        <taxon>Actinopterygii</taxon>
        <taxon>Neopterygii</taxon>
        <taxon>Teleostei</taxon>
        <taxon>Protacanthopterygii</taxon>
        <taxon>Salmoniformes</taxon>
        <taxon>Salmonidae</taxon>
        <taxon>Coregoninae</taxon>
        <taxon>Coregonus</taxon>
    </lineage>
</organism>
<evidence type="ECO:0000256" key="3">
    <source>
        <dbReference type="ARBA" id="ARBA00010448"/>
    </source>
</evidence>
<dbReference type="GO" id="GO:0006955">
    <property type="term" value="P:immune response"/>
    <property type="evidence" value="ECO:0007669"/>
    <property type="project" value="InterPro"/>
</dbReference>
<keyword evidence="10" id="KW-1185">Reference proteome</keyword>
<dbReference type="AlphaFoldDB" id="A0AAN8KQD8"/>
<keyword evidence="7" id="KW-0964">Secreted</keyword>
<dbReference type="EMBL" id="JAGTTL010000032">
    <property type="protein sequence ID" value="KAK6296807.1"/>
    <property type="molecule type" value="Genomic_DNA"/>
</dbReference>
<accession>A0AAN8KQD8</accession>
<sequence>MRPSDVTSVDYRRLHFRVMFKLDSEKMASSSDCKCVEFATVDKEDIFFQVENEDLESDDFKKETNKCYQRMIQIKNNRFLVVDEQCLKFKEQNKEQCKAEDCRFNIQVYRNNDPRGCAVTLSVTSHCKKTYLVCCKNNGNKKEVSAKPLEQPLPDQILCSQHEAVFFMEVIPGTSMYRFKSSLWSGWYLSFEAGSDEEPMKLILREVLEDVVDERCCMALQNPENMT</sequence>
<dbReference type="PANTHER" id="PTHR10078:SF35">
    <property type="entry name" value="INTERLEUKIN-18"/>
    <property type="match status" value="1"/>
</dbReference>